<dbReference type="RefSeq" id="WP_026418697.1">
    <property type="nucleotide sequence ID" value="NZ_AUBJ02000001.1"/>
</dbReference>
<comment type="caution">
    <text evidence="2">The sequence shown here is derived from an EMBL/GenBank/DDBJ whole genome shotgun (WGS) entry which is preliminary data.</text>
</comment>
<keyword evidence="3" id="KW-1185">Reference proteome</keyword>
<dbReference type="Proteomes" id="UP000791080">
    <property type="component" value="Unassembled WGS sequence"/>
</dbReference>
<name>A0ABT1JDH3_ACTCY</name>
<dbReference type="Pfam" id="PF01370">
    <property type="entry name" value="Epimerase"/>
    <property type="match status" value="1"/>
</dbReference>
<proteinExistence type="predicted"/>
<evidence type="ECO:0000313" key="2">
    <source>
        <dbReference type="EMBL" id="MCP2329846.1"/>
    </source>
</evidence>
<protein>
    <submittedName>
        <fullName evidence="2">Nucleoside-diphosphate-sugar epimerase</fullName>
    </submittedName>
</protein>
<organism evidence="2 3">
    <name type="scientific">Actinoalloteichus caeruleus DSM 43889</name>
    <dbReference type="NCBI Taxonomy" id="1120930"/>
    <lineage>
        <taxon>Bacteria</taxon>
        <taxon>Bacillati</taxon>
        <taxon>Actinomycetota</taxon>
        <taxon>Actinomycetes</taxon>
        <taxon>Pseudonocardiales</taxon>
        <taxon>Pseudonocardiaceae</taxon>
        <taxon>Actinoalloteichus</taxon>
        <taxon>Actinoalloteichus cyanogriseus</taxon>
    </lineage>
</organism>
<dbReference type="PANTHER" id="PTHR43245">
    <property type="entry name" value="BIFUNCTIONAL POLYMYXIN RESISTANCE PROTEIN ARNA"/>
    <property type="match status" value="1"/>
</dbReference>
<reference evidence="2 3" key="1">
    <citation type="submission" date="2022-06" db="EMBL/GenBank/DDBJ databases">
        <title>Genomic Encyclopedia of Type Strains, Phase I: the one thousand microbial genomes (KMG-I) project.</title>
        <authorList>
            <person name="Kyrpides N."/>
        </authorList>
    </citation>
    <scope>NUCLEOTIDE SEQUENCE [LARGE SCALE GENOMIC DNA]</scope>
    <source>
        <strain evidence="2 3">DSM 43889</strain>
    </source>
</reference>
<sequence length="347" mass="37452">MRIVVVGASGNVGTAVLGRLARDYPRAELVGVSRRTPPPAPPYQGVGWHEIDIGSEDSTPRLVEVLRGADSVVLLAWLIQPSHDELALHRTNVEGSRRVAEACVRAGVPHLVYLSSVGAYSPGPKRRAVGEDWPTGGVAASSYSRDKAAVEALLDELGRREPGLTITRFRPGLILQRRAAVEIAGYFIGPLVPRSVYRGVRRGKLPVLPMPSELTLQFVHTEDVASAVSLAIGQRAAGAFNLAADPPMPPAELARLLHARHVPVAPWLVRAAARVSWALRLQPTSPGWVDLARWCPVLDTSRAWTELGWRPEHDARATVLELLEGLEAGRDHPSPALRSGRGTVNST</sequence>
<dbReference type="InterPro" id="IPR036291">
    <property type="entry name" value="NAD(P)-bd_dom_sf"/>
</dbReference>
<dbReference type="EMBL" id="AUBJ02000001">
    <property type="protein sequence ID" value="MCP2329846.1"/>
    <property type="molecule type" value="Genomic_DNA"/>
</dbReference>
<evidence type="ECO:0000313" key="3">
    <source>
        <dbReference type="Proteomes" id="UP000791080"/>
    </source>
</evidence>
<accession>A0ABT1JDH3</accession>
<feature type="domain" description="NAD-dependent epimerase/dehydratase" evidence="1">
    <location>
        <begin position="3"/>
        <end position="242"/>
    </location>
</feature>
<gene>
    <name evidence="2" type="ORF">G443_000116</name>
</gene>
<dbReference type="PANTHER" id="PTHR43245:SF52">
    <property type="entry name" value="NAD-DEPENDENT EPIMERASE_DEHYDRATASE"/>
    <property type="match status" value="1"/>
</dbReference>
<dbReference type="SUPFAM" id="SSF51735">
    <property type="entry name" value="NAD(P)-binding Rossmann-fold domains"/>
    <property type="match status" value="1"/>
</dbReference>
<evidence type="ECO:0000259" key="1">
    <source>
        <dbReference type="Pfam" id="PF01370"/>
    </source>
</evidence>
<dbReference type="InterPro" id="IPR001509">
    <property type="entry name" value="Epimerase_deHydtase"/>
</dbReference>
<dbReference type="Gene3D" id="3.40.50.720">
    <property type="entry name" value="NAD(P)-binding Rossmann-like Domain"/>
    <property type="match status" value="1"/>
</dbReference>
<dbReference type="InterPro" id="IPR050177">
    <property type="entry name" value="Lipid_A_modif_metabolic_enz"/>
</dbReference>